<reference evidence="13" key="2">
    <citation type="submission" date="2020-06" db="EMBL/GenBank/DDBJ databases">
        <title>Helianthus annuus Genome sequencing and assembly Release 2.</title>
        <authorList>
            <person name="Gouzy J."/>
            <person name="Langlade N."/>
            <person name="Munos S."/>
        </authorList>
    </citation>
    <scope>NUCLEOTIDE SEQUENCE</scope>
    <source>
        <tissue evidence="13">Leaves</tissue>
    </source>
</reference>
<keyword evidence="9" id="KW-0449">Lipoprotein</keyword>
<keyword evidence="3" id="KW-0336">GPI-anchor</keyword>
<keyword evidence="14" id="KW-1185">Reference proteome</keyword>
<comment type="subcellular location">
    <subcellularLocation>
        <location evidence="10">Endomembrane system</location>
        <topology evidence="10">Lipid-anchor</topology>
    </subcellularLocation>
    <subcellularLocation>
        <location evidence="1">Membrane</location>
        <topology evidence="1">Lipid-anchor</topology>
        <topology evidence="1">GPI-anchor</topology>
    </subcellularLocation>
</comment>
<dbReference type="EMBL" id="MNCJ02000316">
    <property type="protein sequence ID" value="KAF5823311.1"/>
    <property type="molecule type" value="Genomic_DNA"/>
</dbReference>
<evidence type="ECO:0000256" key="1">
    <source>
        <dbReference type="ARBA" id="ARBA00004589"/>
    </source>
</evidence>
<evidence type="ECO:0000256" key="10">
    <source>
        <dbReference type="ARBA" id="ARBA00037868"/>
    </source>
</evidence>
<evidence type="ECO:0000256" key="8">
    <source>
        <dbReference type="ARBA" id="ARBA00023278"/>
    </source>
</evidence>
<evidence type="ECO:0000313" key="13">
    <source>
        <dbReference type="EMBL" id="KAF5823311.1"/>
    </source>
</evidence>
<dbReference type="InterPro" id="IPR039281">
    <property type="entry name" value="AGP3/12/13/14/21"/>
</dbReference>
<accession>A0A9K3P447</accession>
<evidence type="ECO:0000256" key="4">
    <source>
        <dbReference type="ARBA" id="ARBA00022729"/>
    </source>
</evidence>
<dbReference type="GO" id="GO:0098552">
    <property type="term" value="C:side of membrane"/>
    <property type="evidence" value="ECO:0007669"/>
    <property type="project" value="UniProtKB-KW"/>
</dbReference>
<gene>
    <name evidence="13" type="ORF">HanXRQr2_Chr01g0036981</name>
</gene>
<dbReference type="PANTHER" id="PTHR34114:SF11">
    <property type="entry name" value="ARABINOGALACTAN PROTEIN 13-RELATED"/>
    <property type="match status" value="1"/>
</dbReference>
<evidence type="ECO:0000256" key="3">
    <source>
        <dbReference type="ARBA" id="ARBA00022622"/>
    </source>
</evidence>
<dbReference type="Proteomes" id="UP000215914">
    <property type="component" value="Unassembled WGS sequence"/>
</dbReference>
<evidence type="ECO:0000256" key="2">
    <source>
        <dbReference type="ARBA" id="ARBA00005835"/>
    </source>
</evidence>
<evidence type="ECO:0000313" key="14">
    <source>
        <dbReference type="Proteomes" id="UP000215914"/>
    </source>
</evidence>
<proteinExistence type="inferred from homology"/>
<evidence type="ECO:0000256" key="7">
    <source>
        <dbReference type="ARBA" id="ARBA00023180"/>
    </source>
</evidence>
<evidence type="ECO:0000256" key="11">
    <source>
        <dbReference type="SAM" id="Phobius"/>
    </source>
</evidence>
<feature type="signal peptide" evidence="12">
    <location>
        <begin position="1"/>
        <end position="24"/>
    </location>
</feature>
<reference evidence="13" key="1">
    <citation type="journal article" date="2017" name="Nature">
        <title>The sunflower genome provides insights into oil metabolism, flowering and Asterid evolution.</title>
        <authorList>
            <person name="Badouin H."/>
            <person name="Gouzy J."/>
            <person name="Grassa C.J."/>
            <person name="Murat F."/>
            <person name="Staton S.E."/>
            <person name="Cottret L."/>
            <person name="Lelandais-Briere C."/>
            <person name="Owens G.L."/>
            <person name="Carrere S."/>
            <person name="Mayjonade B."/>
            <person name="Legrand L."/>
            <person name="Gill N."/>
            <person name="Kane N.C."/>
            <person name="Bowers J.E."/>
            <person name="Hubner S."/>
            <person name="Bellec A."/>
            <person name="Berard A."/>
            <person name="Berges H."/>
            <person name="Blanchet N."/>
            <person name="Boniface M.C."/>
            <person name="Brunel D."/>
            <person name="Catrice O."/>
            <person name="Chaidir N."/>
            <person name="Claudel C."/>
            <person name="Donnadieu C."/>
            <person name="Faraut T."/>
            <person name="Fievet G."/>
            <person name="Helmstetter N."/>
            <person name="King M."/>
            <person name="Knapp S.J."/>
            <person name="Lai Z."/>
            <person name="Le Paslier M.C."/>
            <person name="Lippi Y."/>
            <person name="Lorenzon L."/>
            <person name="Mandel J.R."/>
            <person name="Marage G."/>
            <person name="Marchand G."/>
            <person name="Marquand E."/>
            <person name="Bret-Mestries E."/>
            <person name="Morien E."/>
            <person name="Nambeesan S."/>
            <person name="Nguyen T."/>
            <person name="Pegot-Espagnet P."/>
            <person name="Pouilly N."/>
            <person name="Raftis F."/>
            <person name="Sallet E."/>
            <person name="Schiex T."/>
            <person name="Thomas J."/>
            <person name="Vandecasteele C."/>
            <person name="Vares D."/>
            <person name="Vear F."/>
            <person name="Vautrin S."/>
            <person name="Crespi M."/>
            <person name="Mangin B."/>
            <person name="Burke J.M."/>
            <person name="Salse J."/>
            <person name="Munos S."/>
            <person name="Vincourt P."/>
            <person name="Rieseberg L.H."/>
            <person name="Langlade N.B."/>
        </authorList>
    </citation>
    <scope>NUCLEOTIDE SEQUENCE</scope>
    <source>
        <tissue evidence="13">Leaves</tissue>
    </source>
</reference>
<feature type="chain" id="PRO_5039904269" evidence="12">
    <location>
        <begin position="25"/>
        <end position="60"/>
    </location>
</feature>
<keyword evidence="4 12" id="KW-0732">Signal</keyword>
<organism evidence="13 14">
    <name type="scientific">Helianthus annuus</name>
    <name type="common">Common sunflower</name>
    <dbReference type="NCBI Taxonomy" id="4232"/>
    <lineage>
        <taxon>Eukaryota</taxon>
        <taxon>Viridiplantae</taxon>
        <taxon>Streptophyta</taxon>
        <taxon>Embryophyta</taxon>
        <taxon>Tracheophyta</taxon>
        <taxon>Spermatophyta</taxon>
        <taxon>Magnoliopsida</taxon>
        <taxon>eudicotyledons</taxon>
        <taxon>Gunneridae</taxon>
        <taxon>Pentapetalae</taxon>
        <taxon>asterids</taxon>
        <taxon>campanulids</taxon>
        <taxon>Asterales</taxon>
        <taxon>Asteraceae</taxon>
        <taxon>Asteroideae</taxon>
        <taxon>Heliantheae alliance</taxon>
        <taxon>Heliantheae</taxon>
        <taxon>Helianthus</taxon>
    </lineage>
</organism>
<evidence type="ECO:0000256" key="12">
    <source>
        <dbReference type="SAM" id="SignalP"/>
    </source>
</evidence>
<comment type="similarity">
    <text evidence="2">Belongs to the AG-peptide AGP family.</text>
</comment>
<evidence type="ECO:0000256" key="6">
    <source>
        <dbReference type="ARBA" id="ARBA00023136"/>
    </source>
</evidence>
<comment type="caution">
    <text evidence="13">The sequence shown here is derived from an EMBL/GenBank/DDBJ whole genome shotgun (WGS) entry which is preliminary data.</text>
</comment>
<keyword evidence="11" id="KW-1133">Transmembrane helix</keyword>
<keyword evidence="5" id="KW-0654">Proteoglycan</keyword>
<evidence type="ECO:0000256" key="5">
    <source>
        <dbReference type="ARBA" id="ARBA00022974"/>
    </source>
</evidence>
<keyword evidence="7" id="KW-0325">Glycoprotein</keyword>
<sequence length="60" mass="6088">MESMKMKLFAAVIVMLIAVTNVAAQEAPAAAPGPASSASMFVPTAVASVIALSFGFLFVN</sequence>
<evidence type="ECO:0000256" key="9">
    <source>
        <dbReference type="ARBA" id="ARBA00023288"/>
    </source>
</evidence>
<name>A0A9K3P447_HELAN</name>
<keyword evidence="11" id="KW-0812">Transmembrane</keyword>
<feature type="transmembrane region" description="Helical" evidence="11">
    <location>
        <begin position="40"/>
        <end position="59"/>
    </location>
</feature>
<keyword evidence="6 11" id="KW-0472">Membrane</keyword>
<dbReference type="Gramene" id="mRNA:HanXRQr2_Chr01g0036981">
    <property type="protein sequence ID" value="CDS:HanXRQr2_Chr01g0036981.1"/>
    <property type="gene ID" value="HanXRQr2_Chr01g0036981"/>
</dbReference>
<protein>
    <submittedName>
        <fullName evidence="13">Arabinogalactan protein 1/12/13/14/21</fullName>
    </submittedName>
</protein>
<dbReference type="GO" id="GO:0012505">
    <property type="term" value="C:endomembrane system"/>
    <property type="evidence" value="ECO:0007669"/>
    <property type="project" value="UniProtKB-SubCell"/>
</dbReference>
<keyword evidence="8" id="KW-0379">Hydroxylation</keyword>
<dbReference type="PANTHER" id="PTHR34114">
    <property type="entry name" value="ARABINOGALACTAN PEPTIDE 1"/>
    <property type="match status" value="1"/>
</dbReference>
<dbReference type="AlphaFoldDB" id="A0A9K3P447"/>